<dbReference type="EMBL" id="JAUCMX010000028">
    <property type="protein sequence ID" value="KAK3508099.1"/>
    <property type="molecule type" value="Genomic_DNA"/>
</dbReference>
<evidence type="ECO:0000313" key="1">
    <source>
        <dbReference type="EMBL" id="KAK3508099.1"/>
    </source>
</evidence>
<organism evidence="1 2">
    <name type="scientific">Hemibagrus guttatus</name>
    <dbReference type="NCBI Taxonomy" id="175788"/>
    <lineage>
        <taxon>Eukaryota</taxon>
        <taxon>Metazoa</taxon>
        <taxon>Chordata</taxon>
        <taxon>Craniata</taxon>
        <taxon>Vertebrata</taxon>
        <taxon>Euteleostomi</taxon>
        <taxon>Actinopterygii</taxon>
        <taxon>Neopterygii</taxon>
        <taxon>Teleostei</taxon>
        <taxon>Ostariophysi</taxon>
        <taxon>Siluriformes</taxon>
        <taxon>Bagridae</taxon>
        <taxon>Hemibagrus</taxon>
    </lineage>
</organism>
<dbReference type="Proteomes" id="UP001274896">
    <property type="component" value="Unassembled WGS sequence"/>
</dbReference>
<gene>
    <name evidence="1" type="ORF">QTP70_013773</name>
</gene>
<keyword evidence="2" id="KW-1185">Reference proteome</keyword>
<evidence type="ECO:0000313" key="2">
    <source>
        <dbReference type="Proteomes" id="UP001274896"/>
    </source>
</evidence>
<dbReference type="AlphaFoldDB" id="A0AAE0PUD5"/>
<protein>
    <submittedName>
        <fullName evidence="1">Uncharacterized protein</fullName>
    </submittedName>
</protein>
<sequence>MPHREETLGKTQDTLERLCLGTPRDPSEVWASLLRLLPPRPEAVFPWYLALMLFLLQRPVSHCCTQHLHL</sequence>
<accession>A0AAE0PUD5</accession>
<name>A0AAE0PUD5_9TELE</name>
<reference evidence="1" key="1">
    <citation type="submission" date="2023-06" db="EMBL/GenBank/DDBJ databases">
        <title>Male Hemibagrus guttatus genome.</title>
        <authorList>
            <person name="Bian C."/>
        </authorList>
    </citation>
    <scope>NUCLEOTIDE SEQUENCE</scope>
    <source>
        <strain evidence="1">Male_cb2023</strain>
        <tissue evidence="1">Muscle</tissue>
    </source>
</reference>
<proteinExistence type="predicted"/>
<comment type="caution">
    <text evidence="1">The sequence shown here is derived from an EMBL/GenBank/DDBJ whole genome shotgun (WGS) entry which is preliminary data.</text>
</comment>